<dbReference type="Pfam" id="PF00111">
    <property type="entry name" value="Fer2"/>
    <property type="match status" value="1"/>
</dbReference>
<dbReference type="Gene3D" id="1.10.357.10">
    <property type="entry name" value="Tetracycline Repressor, domain 2"/>
    <property type="match status" value="1"/>
</dbReference>
<evidence type="ECO:0000256" key="8">
    <source>
        <dbReference type="ARBA" id="ARBA00023014"/>
    </source>
</evidence>
<name>A0ABW6S3V7_9NOCA</name>
<dbReference type="InterPro" id="IPR001433">
    <property type="entry name" value="OxRdtase_FAD/NAD-bd"/>
</dbReference>
<feature type="domain" description="FAD-binding FR-type" evidence="13">
    <location>
        <begin position="222"/>
        <end position="324"/>
    </location>
</feature>
<keyword evidence="3" id="KW-0001">2Fe-2S</keyword>
<feature type="domain" description="HTH tetR-type" evidence="11">
    <location>
        <begin position="16"/>
        <end position="76"/>
    </location>
</feature>
<evidence type="ECO:0000256" key="6">
    <source>
        <dbReference type="ARBA" id="ARBA00023002"/>
    </source>
</evidence>
<dbReference type="InterPro" id="IPR023772">
    <property type="entry name" value="DNA-bd_HTH_TetR-type_CS"/>
</dbReference>
<feature type="DNA-binding region" description="H-T-H motif" evidence="10">
    <location>
        <begin position="39"/>
        <end position="58"/>
    </location>
</feature>
<dbReference type="SUPFAM" id="SSF46689">
    <property type="entry name" value="Homeodomain-like"/>
    <property type="match status" value="1"/>
</dbReference>
<evidence type="ECO:0000313" key="14">
    <source>
        <dbReference type="EMBL" id="MFF3570976.1"/>
    </source>
</evidence>
<organism evidence="14 15">
    <name type="scientific">Nocardia jiangxiensis</name>
    <dbReference type="NCBI Taxonomy" id="282685"/>
    <lineage>
        <taxon>Bacteria</taxon>
        <taxon>Bacillati</taxon>
        <taxon>Actinomycetota</taxon>
        <taxon>Actinomycetes</taxon>
        <taxon>Mycobacteriales</taxon>
        <taxon>Nocardiaceae</taxon>
        <taxon>Nocardia</taxon>
    </lineage>
</organism>
<evidence type="ECO:0000259" key="11">
    <source>
        <dbReference type="PROSITE" id="PS50977"/>
    </source>
</evidence>
<dbReference type="EMBL" id="JBIAQY010000009">
    <property type="protein sequence ID" value="MFF3570976.1"/>
    <property type="molecule type" value="Genomic_DNA"/>
</dbReference>
<evidence type="ECO:0000256" key="1">
    <source>
        <dbReference type="ARBA" id="ARBA00001974"/>
    </source>
</evidence>
<evidence type="ECO:0000256" key="7">
    <source>
        <dbReference type="ARBA" id="ARBA00023004"/>
    </source>
</evidence>
<keyword evidence="9 10" id="KW-0238">DNA-binding</keyword>
<dbReference type="SUPFAM" id="SSF63380">
    <property type="entry name" value="Riboflavin synthase domain-like"/>
    <property type="match status" value="1"/>
</dbReference>
<dbReference type="PANTHER" id="PTHR47354:SF8">
    <property type="entry name" value="1,2-PHENYLACETYL-COA EPOXIDASE, SUBUNIT E"/>
    <property type="match status" value="1"/>
</dbReference>
<dbReference type="RefSeq" id="WP_083896255.1">
    <property type="nucleotide sequence ID" value="NZ_JBIAQY010000009.1"/>
</dbReference>
<proteinExistence type="predicted"/>
<dbReference type="PANTHER" id="PTHR47354">
    <property type="entry name" value="NADH OXIDOREDUCTASE HCR"/>
    <property type="match status" value="1"/>
</dbReference>
<reference evidence="14 15" key="1">
    <citation type="submission" date="2024-10" db="EMBL/GenBank/DDBJ databases">
        <title>The Natural Products Discovery Center: Release of the First 8490 Sequenced Strains for Exploring Actinobacteria Biosynthetic Diversity.</title>
        <authorList>
            <person name="Kalkreuter E."/>
            <person name="Kautsar S.A."/>
            <person name="Yang D."/>
            <person name="Bader C.D."/>
            <person name="Teijaro C.N."/>
            <person name="Fluegel L."/>
            <person name="Davis C.M."/>
            <person name="Simpson J.R."/>
            <person name="Lauterbach L."/>
            <person name="Steele A.D."/>
            <person name="Gui C."/>
            <person name="Meng S."/>
            <person name="Li G."/>
            <person name="Viehrig K."/>
            <person name="Ye F."/>
            <person name="Su P."/>
            <person name="Kiefer A.F."/>
            <person name="Nichols A."/>
            <person name="Cepeda A.J."/>
            <person name="Yan W."/>
            <person name="Fan B."/>
            <person name="Jiang Y."/>
            <person name="Adhikari A."/>
            <person name="Zheng C.-J."/>
            <person name="Schuster L."/>
            <person name="Cowan T.M."/>
            <person name="Smanski M.J."/>
            <person name="Chevrette M.G."/>
            <person name="De Carvalho L.P.S."/>
            <person name="Shen B."/>
        </authorList>
    </citation>
    <scope>NUCLEOTIDE SEQUENCE [LARGE SCALE GENOMIC DNA]</scope>
    <source>
        <strain evidence="14 15">NPDC002593</strain>
    </source>
</reference>
<evidence type="ECO:0000256" key="10">
    <source>
        <dbReference type="PROSITE-ProRule" id="PRU00335"/>
    </source>
</evidence>
<dbReference type="PRINTS" id="PR00455">
    <property type="entry name" value="HTHTETR"/>
</dbReference>
<dbReference type="Gene3D" id="1.10.10.60">
    <property type="entry name" value="Homeodomain-like"/>
    <property type="match status" value="1"/>
</dbReference>
<dbReference type="Pfam" id="PF00440">
    <property type="entry name" value="TetR_N"/>
    <property type="match status" value="1"/>
</dbReference>
<dbReference type="PROSITE" id="PS00197">
    <property type="entry name" value="2FE2S_FER_1"/>
    <property type="match status" value="1"/>
</dbReference>
<protein>
    <submittedName>
        <fullName evidence="14">TetR family transcriptional regulator</fullName>
    </submittedName>
</protein>
<dbReference type="Pfam" id="PF00970">
    <property type="entry name" value="FAD_binding_6"/>
    <property type="match status" value="1"/>
</dbReference>
<evidence type="ECO:0000313" key="15">
    <source>
        <dbReference type="Proteomes" id="UP001601992"/>
    </source>
</evidence>
<keyword evidence="4" id="KW-0479">Metal-binding</keyword>
<evidence type="ECO:0000256" key="3">
    <source>
        <dbReference type="ARBA" id="ARBA00022714"/>
    </source>
</evidence>
<keyword evidence="6" id="KW-0560">Oxidoreductase</keyword>
<keyword evidence="15" id="KW-1185">Reference proteome</keyword>
<comment type="caution">
    <text evidence="14">The sequence shown here is derived from an EMBL/GenBank/DDBJ whole genome shotgun (WGS) entry which is preliminary data.</text>
</comment>
<keyword evidence="5" id="KW-0274">FAD</keyword>
<dbReference type="InterPro" id="IPR006058">
    <property type="entry name" value="2Fe2S_fd_BS"/>
</dbReference>
<feature type="domain" description="2Fe-2S ferredoxin-type" evidence="12">
    <location>
        <begin position="469"/>
        <end position="556"/>
    </location>
</feature>
<dbReference type="InterPro" id="IPR001041">
    <property type="entry name" value="2Fe-2S_ferredoxin-type"/>
</dbReference>
<dbReference type="CDD" id="cd06214">
    <property type="entry name" value="PA_degradation_oxidoreductase_like"/>
    <property type="match status" value="1"/>
</dbReference>
<dbReference type="Gene3D" id="3.40.50.80">
    <property type="entry name" value="Nucleotide-binding domain of ferredoxin-NADP reductase (FNR) module"/>
    <property type="match status" value="1"/>
</dbReference>
<dbReference type="Pfam" id="PF00175">
    <property type="entry name" value="NAD_binding_1"/>
    <property type="match status" value="1"/>
</dbReference>
<evidence type="ECO:0000256" key="9">
    <source>
        <dbReference type="ARBA" id="ARBA00023125"/>
    </source>
</evidence>
<keyword evidence="8" id="KW-0411">Iron-sulfur</keyword>
<dbReference type="PROSITE" id="PS51384">
    <property type="entry name" value="FAD_FR"/>
    <property type="match status" value="1"/>
</dbReference>
<dbReference type="SUPFAM" id="SSF54292">
    <property type="entry name" value="2Fe-2S ferredoxin-like"/>
    <property type="match status" value="1"/>
</dbReference>
<sequence length="556" mass="59643">MSMQPIARRMPGTKAENTRAAILDAAREAFAQRGYSGTSIRDITDGACVARAGFYYYFPDKRAVFVELGTATYRDAVDTASSFADSRTTASLAGITAWTQRYFSYLDRHGAYLIRSAEDAPDDPEFLEAVRVLQTRIAALLGGEICRLANEPADSAAGLGLAITAMMERTWFLTHVGSYPLRRSEAVSAIASLLFGLIGSAAHRTREEPMPTGTELTSARAGREFALEVVDVVRETADASTIVFAGDSLSFSWKPGQFLTVRVPVGREWIARCYSLCTSPHAGEPPAITVKRIPGGRGSAWMVESVTAGDVIRGLVPSGRFTPADLDSDLLLMGGGSGITPLMSITKSVLHAGTATVAMLYANRSEDEVIFARELAELATQYPDRLVIHHWLDSVQGYPDPSRVARIVTPYADREVFICGPGPFMDAARSALDALGVSPKQVHVEQFSSLSTDPFTDIPVQVVTDETAATVEVTLDGRQHRMAWPRSVNLVDLLLAAGVDVPYSCKAGECGSCAATLVSGQVEMESTTALDAADIAEGYILGCRAYPASNAIGIEF</sequence>
<dbReference type="InterPro" id="IPR001647">
    <property type="entry name" value="HTH_TetR"/>
</dbReference>
<keyword evidence="7" id="KW-0408">Iron</keyword>
<dbReference type="SUPFAM" id="SSF52343">
    <property type="entry name" value="Ferredoxin reductase-like, C-terminal NADP-linked domain"/>
    <property type="match status" value="1"/>
</dbReference>
<evidence type="ECO:0000259" key="12">
    <source>
        <dbReference type="PROSITE" id="PS51085"/>
    </source>
</evidence>
<gene>
    <name evidence="14" type="ORF">ACFYXQ_24665</name>
</gene>
<evidence type="ECO:0000259" key="13">
    <source>
        <dbReference type="PROSITE" id="PS51384"/>
    </source>
</evidence>
<comment type="cofactor">
    <cofactor evidence="1">
        <name>FAD</name>
        <dbReference type="ChEBI" id="CHEBI:57692"/>
    </cofactor>
</comment>
<dbReference type="Gene3D" id="2.40.30.10">
    <property type="entry name" value="Translation factors"/>
    <property type="match status" value="1"/>
</dbReference>
<dbReference type="InterPro" id="IPR017927">
    <property type="entry name" value="FAD-bd_FR_type"/>
</dbReference>
<accession>A0ABW6S3V7</accession>
<dbReference type="InterPro" id="IPR039261">
    <property type="entry name" value="FNR_nucleotide-bd"/>
</dbReference>
<dbReference type="InterPro" id="IPR008333">
    <property type="entry name" value="Cbr1-like_FAD-bd_dom"/>
</dbReference>
<dbReference type="PROSITE" id="PS01081">
    <property type="entry name" value="HTH_TETR_1"/>
    <property type="match status" value="1"/>
</dbReference>
<evidence type="ECO:0000256" key="2">
    <source>
        <dbReference type="ARBA" id="ARBA00022630"/>
    </source>
</evidence>
<dbReference type="PROSITE" id="PS51085">
    <property type="entry name" value="2FE2S_FER_2"/>
    <property type="match status" value="1"/>
</dbReference>
<dbReference type="InterPro" id="IPR036010">
    <property type="entry name" value="2Fe-2S_ferredoxin-like_sf"/>
</dbReference>
<evidence type="ECO:0000256" key="4">
    <source>
        <dbReference type="ARBA" id="ARBA00022723"/>
    </source>
</evidence>
<dbReference type="InterPro" id="IPR012675">
    <property type="entry name" value="Beta-grasp_dom_sf"/>
</dbReference>
<dbReference type="PROSITE" id="PS50977">
    <property type="entry name" value="HTH_TETR_2"/>
    <property type="match status" value="1"/>
</dbReference>
<dbReference type="Proteomes" id="UP001601992">
    <property type="component" value="Unassembled WGS sequence"/>
</dbReference>
<dbReference type="InterPro" id="IPR017938">
    <property type="entry name" value="Riboflavin_synthase-like_b-brl"/>
</dbReference>
<dbReference type="InterPro" id="IPR050415">
    <property type="entry name" value="MRET"/>
</dbReference>
<dbReference type="PRINTS" id="PR00410">
    <property type="entry name" value="PHEHYDRXLASE"/>
</dbReference>
<dbReference type="CDD" id="cd00207">
    <property type="entry name" value="fer2"/>
    <property type="match status" value="1"/>
</dbReference>
<dbReference type="Gene3D" id="3.10.20.30">
    <property type="match status" value="1"/>
</dbReference>
<evidence type="ECO:0000256" key="5">
    <source>
        <dbReference type="ARBA" id="ARBA00022827"/>
    </source>
</evidence>
<dbReference type="InterPro" id="IPR009057">
    <property type="entry name" value="Homeodomain-like_sf"/>
</dbReference>
<keyword evidence="2" id="KW-0285">Flavoprotein</keyword>